<feature type="domain" description="Aminotransferase class V" evidence="7">
    <location>
        <begin position="4"/>
        <end position="367"/>
    </location>
</feature>
<dbReference type="FunFam" id="3.40.640.10:FF:000084">
    <property type="entry name" value="IscS-like cysteine desulfurase"/>
    <property type="match status" value="1"/>
</dbReference>
<dbReference type="Pfam" id="PF00266">
    <property type="entry name" value="Aminotran_5"/>
    <property type="match status" value="1"/>
</dbReference>
<dbReference type="PANTHER" id="PTHR11601:SF50">
    <property type="entry name" value="CYSTEINE DESULFURASE ISCS 2-RELATED"/>
    <property type="match status" value="1"/>
</dbReference>
<dbReference type="InterPro" id="IPR000192">
    <property type="entry name" value="Aminotrans_V_dom"/>
</dbReference>
<dbReference type="Gene3D" id="1.10.260.50">
    <property type="match status" value="1"/>
</dbReference>
<proteinExistence type="inferred from homology"/>
<dbReference type="InterPro" id="IPR015421">
    <property type="entry name" value="PyrdxlP-dep_Trfase_major"/>
</dbReference>
<dbReference type="Gene3D" id="3.90.1150.10">
    <property type="entry name" value="Aspartate Aminotransferase, domain 1"/>
    <property type="match status" value="1"/>
</dbReference>
<organism evidence="8 9">
    <name type="scientific">Alkaliphilus pronyensis</name>
    <dbReference type="NCBI Taxonomy" id="1482732"/>
    <lineage>
        <taxon>Bacteria</taxon>
        <taxon>Bacillati</taxon>
        <taxon>Bacillota</taxon>
        <taxon>Clostridia</taxon>
        <taxon>Peptostreptococcales</taxon>
        <taxon>Natronincolaceae</taxon>
        <taxon>Alkaliphilus</taxon>
    </lineage>
</organism>
<keyword evidence="4" id="KW-0663">Pyridoxal phosphate</keyword>
<evidence type="ECO:0000256" key="3">
    <source>
        <dbReference type="ARBA" id="ARBA00022723"/>
    </source>
</evidence>
<dbReference type="PIRSF" id="PIRSF005572">
    <property type="entry name" value="NifS"/>
    <property type="match status" value="1"/>
</dbReference>
<comment type="cofactor">
    <cofactor evidence="1">
        <name>pyridoxal 5'-phosphate</name>
        <dbReference type="ChEBI" id="CHEBI:597326"/>
    </cofactor>
</comment>
<dbReference type="InterPro" id="IPR016454">
    <property type="entry name" value="Cysteine_dSase"/>
</dbReference>
<comment type="similarity">
    <text evidence="2">Belongs to the class-V pyridoxal-phosphate-dependent aminotransferase family. NifS/IscS subfamily.</text>
</comment>
<dbReference type="EMBL" id="WBZC01000027">
    <property type="protein sequence ID" value="KAB3534475.1"/>
    <property type="molecule type" value="Genomic_DNA"/>
</dbReference>
<evidence type="ECO:0000256" key="1">
    <source>
        <dbReference type="ARBA" id="ARBA00001933"/>
    </source>
</evidence>
<dbReference type="GO" id="GO:0046872">
    <property type="term" value="F:metal ion binding"/>
    <property type="evidence" value="ECO:0007669"/>
    <property type="project" value="UniProtKB-KW"/>
</dbReference>
<dbReference type="GO" id="GO:0031071">
    <property type="term" value="F:cysteine desulfurase activity"/>
    <property type="evidence" value="ECO:0007669"/>
    <property type="project" value="UniProtKB-ARBA"/>
</dbReference>
<reference evidence="8 9" key="1">
    <citation type="submission" date="2019-10" db="EMBL/GenBank/DDBJ databases">
        <title>Alkaliphilus serpentinus sp. nov. and Alkaliphilus pronyensis sp. nov., two novel anaerobic alkaliphilic species isolated from the serpentinized-hosted hydrothermal field of the Prony Bay (New Caledonia).</title>
        <authorList>
            <person name="Postec A."/>
        </authorList>
    </citation>
    <scope>NUCLEOTIDE SEQUENCE [LARGE SCALE GENOMIC DNA]</scope>
    <source>
        <strain evidence="8 9">LacV</strain>
    </source>
</reference>
<dbReference type="AlphaFoldDB" id="A0A6I0F7X2"/>
<dbReference type="InterPro" id="IPR015424">
    <property type="entry name" value="PyrdxlP-dep_Trfase"/>
</dbReference>
<dbReference type="Proteomes" id="UP000432715">
    <property type="component" value="Unassembled WGS sequence"/>
</dbReference>
<sequence length="385" mass="42405">MEAYLDNAATTKVKPEAMKAIELAMTEMYGNPSSLHRKGLEVEKKIKEARVIIAKALGCKEQEIYFTSGGTEANNIAIRGIAEANCRSGKHIITSKIEHPSVLNTFHYLETKGFRVTYLDVDANGFISLKQIEDSIGDETILVSIMHVNNETGAIQPIKEICQLIKKRNNNTLFHVDAVQSFGKIPFKAHSLQVDSISISGHKIHGPKGIGGLYVNKGAKINPITTGGKHELGLRPGTENTPGIFGFGEAVKLIFKDQNKYINSITELKSYFYNLLSSEIEDLVFNSGNDNGFAPNILNVSFLGVKSEVLLHSLEVDDVFVSSGSACSSKKKGFSHVLTAMGLKENIIDSAIRVSFSDINTKEELDYATERIKHHVGHLRKIMKR</sequence>
<accession>A0A6I0F7X2</accession>
<evidence type="ECO:0000259" key="7">
    <source>
        <dbReference type="Pfam" id="PF00266"/>
    </source>
</evidence>
<keyword evidence="6" id="KW-0411">Iron-sulfur</keyword>
<evidence type="ECO:0000256" key="5">
    <source>
        <dbReference type="ARBA" id="ARBA00023004"/>
    </source>
</evidence>
<protein>
    <submittedName>
        <fullName evidence="8">Cysteine desulfurase</fullName>
    </submittedName>
</protein>
<dbReference type="PANTHER" id="PTHR11601">
    <property type="entry name" value="CYSTEINE DESULFURYLASE FAMILY MEMBER"/>
    <property type="match status" value="1"/>
</dbReference>
<evidence type="ECO:0000256" key="6">
    <source>
        <dbReference type="ARBA" id="ARBA00023014"/>
    </source>
</evidence>
<name>A0A6I0F7X2_9FIRM</name>
<keyword evidence="9" id="KW-1185">Reference proteome</keyword>
<dbReference type="NCBIfam" id="NF002806">
    <property type="entry name" value="PRK02948.1"/>
    <property type="match status" value="1"/>
</dbReference>
<evidence type="ECO:0000313" key="8">
    <source>
        <dbReference type="EMBL" id="KAB3534475.1"/>
    </source>
</evidence>
<evidence type="ECO:0000256" key="2">
    <source>
        <dbReference type="ARBA" id="ARBA00006490"/>
    </source>
</evidence>
<dbReference type="OrthoDB" id="9808002at2"/>
<dbReference type="InterPro" id="IPR015422">
    <property type="entry name" value="PyrdxlP-dep_Trfase_small"/>
</dbReference>
<keyword evidence="5" id="KW-0408">Iron</keyword>
<gene>
    <name evidence="8" type="ORF">F8154_08660</name>
</gene>
<dbReference type="GO" id="GO:0051536">
    <property type="term" value="F:iron-sulfur cluster binding"/>
    <property type="evidence" value="ECO:0007669"/>
    <property type="project" value="UniProtKB-KW"/>
</dbReference>
<evidence type="ECO:0000256" key="4">
    <source>
        <dbReference type="ARBA" id="ARBA00022898"/>
    </source>
</evidence>
<evidence type="ECO:0000313" key="9">
    <source>
        <dbReference type="Proteomes" id="UP000432715"/>
    </source>
</evidence>
<dbReference type="SUPFAM" id="SSF53383">
    <property type="entry name" value="PLP-dependent transferases"/>
    <property type="match status" value="1"/>
</dbReference>
<keyword evidence="3" id="KW-0479">Metal-binding</keyword>
<dbReference type="RefSeq" id="WP_151861218.1">
    <property type="nucleotide sequence ID" value="NZ_WBZC01000027.1"/>
</dbReference>
<comment type="caution">
    <text evidence="8">The sequence shown here is derived from an EMBL/GenBank/DDBJ whole genome shotgun (WGS) entry which is preliminary data.</text>
</comment>
<dbReference type="Gene3D" id="3.40.640.10">
    <property type="entry name" value="Type I PLP-dependent aspartate aminotransferase-like (Major domain)"/>
    <property type="match status" value="1"/>
</dbReference>